<dbReference type="PANTHER" id="PTHR11444:SF1">
    <property type="entry name" value="FUMARATE HYDRATASE, MITOCHONDRIAL"/>
    <property type="match status" value="1"/>
</dbReference>
<dbReference type="EMBL" id="JAAABI010000001">
    <property type="protein sequence ID" value="NAY91128.1"/>
    <property type="molecule type" value="Genomic_DNA"/>
</dbReference>
<dbReference type="GO" id="GO:0006099">
    <property type="term" value="P:tricarboxylic acid cycle"/>
    <property type="evidence" value="ECO:0007669"/>
    <property type="project" value="UniProtKB-UniRule"/>
</dbReference>
<dbReference type="FunFam" id="1.10.40.30:FF:000002">
    <property type="entry name" value="Fumarate hydratase class II"/>
    <property type="match status" value="1"/>
</dbReference>
<keyword evidence="3" id="KW-0963">Cytoplasm</keyword>
<keyword evidence="3" id="KW-0816">Tricarboxylic acid cycle</keyword>
<gene>
    <name evidence="3 6" type="primary">fumC</name>
    <name evidence="6" type="ORF">GTQ34_04275</name>
</gene>
<dbReference type="FunFam" id="1.10.275.10:FF:000001">
    <property type="entry name" value="Fumarate hydratase, mitochondrial"/>
    <property type="match status" value="1"/>
</dbReference>
<protein>
    <recommendedName>
        <fullName evidence="3">Fumarate hydratase class II</fullName>
        <shortName evidence="3">Fumarase C</shortName>
        <ecNumber evidence="3">4.2.1.2</ecNumber>
    </recommendedName>
    <alternativeName>
        <fullName evidence="3">Aerobic fumarase</fullName>
    </alternativeName>
    <alternativeName>
        <fullName evidence="3">Iron-independent fumarase</fullName>
    </alternativeName>
</protein>
<dbReference type="GO" id="GO:0006108">
    <property type="term" value="P:malate metabolic process"/>
    <property type="evidence" value="ECO:0007669"/>
    <property type="project" value="TreeGrafter"/>
</dbReference>
<feature type="site" description="Important for catalytic activity" evidence="3">
    <location>
        <position position="332"/>
    </location>
</feature>
<comment type="caution">
    <text evidence="6">The sequence shown here is derived from an EMBL/GenBank/DDBJ whole genome shotgun (WGS) entry which is preliminary data.</text>
</comment>
<dbReference type="HAMAP" id="MF_00743">
    <property type="entry name" value="FumaraseC"/>
    <property type="match status" value="1"/>
</dbReference>
<dbReference type="GO" id="GO:0004333">
    <property type="term" value="F:fumarate hydratase activity"/>
    <property type="evidence" value="ECO:0007669"/>
    <property type="project" value="UniProtKB-UniRule"/>
</dbReference>
<dbReference type="InterPro" id="IPR020557">
    <property type="entry name" value="Fumarate_lyase_CS"/>
</dbReference>
<comment type="subcellular location">
    <subcellularLocation>
        <location evidence="3">Cytoplasm</location>
    </subcellularLocation>
</comment>
<dbReference type="EC" id="4.2.1.2" evidence="3"/>
<feature type="binding site" evidence="3">
    <location>
        <position position="188"/>
    </location>
    <ligand>
        <name>substrate</name>
    </ligand>
</feature>
<dbReference type="SUPFAM" id="SSF48557">
    <property type="entry name" value="L-aspartase-like"/>
    <property type="match status" value="1"/>
</dbReference>
<comment type="similarity">
    <text evidence="1 3">Belongs to the class-II fumarase/aspartase family. Fumarase subfamily.</text>
</comment>
<feature type="active site" evidence="3">
    <location>
        <position position="319"/>
    </location>
</feature>
<evidence type="ECO:0000313" key="6">
    <source>
        <dbReference type="EMBL" id="NAY91128.1"/>
    </source>
</evidence>
<comment type="subunit">
    <text evidence="3">Homotetramer.</text>
</comment>
<dbReference type="Pfam" id="PF00206">
    <property type="entry name" value="Lyase_1"/>
    <property type="match status" value="1"/>
</dbReference>
<dbReference type="InterPro" id="IPR005677">
    <property type="entry name" value="Fum_hydII"/>
</dbReference>
<dbReference type="InterPro" id="IPR022761">
    <property type="entry name" value="Fumarate_lyase_N"/>
</dbReference>
<dbReference type="GO" id="GO:0005737">
    <property type="term" value="C:cytoplasm"/>
    <property type="evidence" value="ECO:0007669"/>
    <property type="project" value="UniProtKB-SubCell"/>
</dbReference>
<dbReference type="Gene3D" id="1.10.275.10">
    <property type="entry name" value="Fumarase/aspartase (N-terminal domain)"/>
    <property type="match status" value="1"/>
</dbReference>
<feature type="binding site" evidence="3">
    <location>
        <begin position="140"/>
        <end position="142"/>
    </location>
    <ligand>
        <name>substrate</name>
    </ligand>
</feature>
<feature type="domain" description="Fumarate lyase N-terminal" evidence="4">
    <location>
        <begin position="11"/>
        <end position="343"/>
    </location>
</feature>
<dbReference type="Pfam" id="PF10415">
    <property type="entry name" value="FumaraseC_C"/>
    <property type="match status" value="1"/>
</dbReference>
<accession>A0A964TBS9</accession>
<dbReference type="RefSeq" id="WP_166522512.1">
    <property type="nucleotide sequence ID" value="NZ_JAAABI010000001.1"/>
</dbReference>
<comment type="catalytic activity">
    <reaction evidence="3">
        <text>(S)-malate = fumarate + H2O</text>
        <dbReference type="Rhea" id="RHEA:12460"/>
        <dbReference type="ChEBI" id="CHEBI:15377"/>
        <dbReference type="ChEBI" id="CHEBI:15589"/>
        <dbReference type="ChEBI" id="CHEBI:29806"/>
        <dbReference type="EC" id="4.2.1.2"/>
    </reaction>
</comment>
<dbReference type="NCBIfam" id="TIGR00979">
    <property type="entry name" value="fumC_II"/>
    <property type="match status" value="1"/>
</dbReference>
<evidence type="ECO:0000259" key="4">
    <source>
        <dbReference type="Pfam" id="PF00206"/>
    </source>
</evidence>
<dbReference type="Gene3D" id="1.10.40.30">
    <property type="entry name" value="Fumarase/aspartase (C-terminal domain)"/>
    <property type="match status" value="1"/>
</dbReference>
<dbReference type="PROSITE" id="PS00163">
    <property type="entry name" value="FUMARATE_LYASES"/>
    <property type="match status" value="1"/>
</dbReference>
<dbReference type="InterPro" id="IPR024083">
    <property type="entry name" value="Fumarase/histidase_N"/>
</dbReference>
<comment type="pathway">
    <text evidence="3">Carbohydrate metabolism; tricarboxylic acid cycle; (S)-malate from fumarate: step 1/1.</text>
</comment>
<reference evidence="6" key="1">
    <citation type="submission" date="2020-01" db="EMBL/GenBank/DDBJ databases">
        <title>Muricauda ochracea sp. nov., isolated from a tidal flat of Garorim bay in Korea.</title>
        <authorList>
            <person name="Kim D."/>
            <person name="Yoo Y."/>
            <person name="Kim J.-J."/>
        </authorList>
    </citation>
    <scope>NUCLEOTIDE SEQUENCE</scope>
    <source>
        <strain evidence="6">JGD-17</strain>
    </source>
</reference>
<feature type="binding site" evidence="3">
    <location>
        <begin position="98"/>
        <end position="100"/>
    </location>
    <ligand>
        <name>substrate</name>
    </ligand>
</feature>
<proteinExistence type="inferred from homology"/>
<comment type="caution">
    <text evidence="3">Lacks conserved residue(s) required for the propagation of feature annotation.</text>
</comment>
<evidence type="ECO:0000256" key="1">
    <source>
        <dbReference type="ARBA" id="ARBA00009084"/>
    </source>
</evidence>
<dbReference type="InterPro" id="IPR000362">
    <property type="entry name" value="Fumarate_lyase_fam"/>
</dbReference>
<dbReference type="NCBIfam" id="NF008909">
    <property type="entry name" value="PRK12273.1"/>
    <property type="match status" value="1"/>
</dbReference>
<dbReference type="PANTHER" id="PTHR11444">
    <property type="entry name" value="ASPARTATEAMMONIA/ARGININOSUCCINATE/ADENYLOSUCCINATE LYASE"/>
    <property type="match status" value="1"/>
</dbReference>
<keyword evidence="7" id="KW-1185">Reference proteome</keyword>
<dbReference type="Gene3D" id="1.20.200.10">
    <property type="entry name" value="Fumarase/aspartase (Central domain)"/>
    <property type="match status" value="1"/>
</dbReference>
<dbReference type="AlphaFoldDB" id="A0A964TBS9"/>
<evidence type="ECO:0000256" key="3">
    <source>
        <dbReference type="HAMAP-Rule" id="MF_00743"/>
    </source>
</evidence>
<feature type="binding site" evidence="3">
    <location>
        <begin position="325"/>
        <end position="327"/>
    </location>
    <ligand>
        <name>substrate</name>
    </ligand>
</feature>
<name>A0A964TBS9_9FLAO</name>
<feature type="domain" description="Fumarase C C-terminal" evidence="5">
    <location>
        <begin position="409"/>
        <end position="461"/>
    </location>
</feature>
<evidence type="ECO:0000313" key="7">
    <source>
        <dbReference type="Proteomes" id="UP000667650"/>
    </source>
</evidence>
<dbReference type="InterPro" id="IPR018951">
    <property type="entry name" value="Fumarase_C_C"/>
</dbReference>
<dbReference type="Proteomes" id="UP000667650">
    <property type="component" value="Unassembled WGS sequence"/>
</dbReference>
<feature type="binding site" evidence="3">
    <location>
        <position position="320"/>
    </location>
    <ligand>
        <name>substrate</name>
    </ligand>
</feature>
<organism evidence="6 7">
    <name type="scientific">Flagellimonas ochracea</name>
    <dbReference type="NCBI Taxonomy" id="2696472"/>
    <lineage>
        <taxon>Bacteria</taxon>
        <taxon>Pseudomonadati</taxon>
        <taxon>Bacteroidota</taxon>
        <taxon>Flavobacteriia</taxon>
        <taxon>Flavobacteriales</taxon>
        <taxon>Flavobacteriaceae</taxon>
        <taxon>Flagellimonas</taxon>
    </lineage>
</organism>
<sequence>MSFRIEKDTMGKVKVPADKYWGAQTERSRNNFKIGAPASMPLEIVYGFAYLKKAAAYTNHELGVLPVEKRDLIAKVCDEILAGQHDGQFPLVIWQTGSGTQSNMNVNEVIANRAHELTGKKIGEGEKTIQPNDDVNKSQSSNDTFPTGMHIAAYKKVVEVTIPGITQLRDTLAKKAKEFQRVVKIGRTHLMDATPLTLGQEFSGYVSQLDHGLKALKNTLDHLSELALGGTAVGTGLNTPEGYDVLVAKHIAAFTGLPFKTAENKFEALASHDAIVETHGALKQVAVSLNKIANDIRMMASGPRSGIGEIIIPANEPGSSIMPGKVNPTQCEALTMVCAQVMGNDVAISVGGTQGHYELNVFKPVMAANILQSAQLIGDACVSFDANCAVGIEPNHEVIQRLLNNSLMLVTALNTKIGYYKAAEIANAAHANGTTLKEEAIRLGYVTAEEYDEWVKPEDMVGNLK</sequence>
<dbReference type="PRINTS" id="PR00149">
    <property type="entry name" value="FUMRATELYASE"/>
</dbReference>
<evidence type="ECO:0000256" key="2">
    <source>
        <dbReference type="ARBA" id="ARBA00023239"/>
    </source>
</evidence>
<dbReference type="InterPro" id="IPR008948">
    <property type="entry name" value="L-Aspartase-like"/>
</dbReference>
<dbReference type="CDD" id="cd01362">
    <property type="entry name" value="Fumarase_classII"/>
    <property type="match status" value="1"/>
</dbReference>
<dbReference type="GO" id="GO:0006106">
    <property type="term" value="P:fumarate metabolic process"/>
    <property type="evidence" value="ECO:0007669"/>
    <property type="project" value="InterPro"/>
</dbReference>
<keyword evidence="2 3" id="KW-0456">Lyase</keyword>
<feature type="active site" description="Proton donor/acceptor" evidence="3">
    <location>
        <position position="189"/>
    </location>
</feature>
<evidence type="ECO:0000259" key="5">
    <source>
        <dbReference type="Pfam" id="PF10415"/>
    </source>
</evidence>
<comment type="miscellaneous">
    <text evidence="3">There are 2 substrate-binding sites: the catalytic A site, and the non-catalytic B site that may play a role in the transfer of substrate or product between the active site and the solvent. Alternatively, the B site may bind allosteric effectors.</text>
</comment>
<dbReference type="FunFam" id="1.20.200.10:FF:000001">
    <property type="entry name" value="Fumarate hydratase, mitochondrial"/>
    <property type="match status" value="1"/>
</dbReference>
<comment type="function">
    <text evidence="3">Involved in the TCA cycle. Catalyzes the stereospecific interconversion of fumarate to L-malate.</text>
</comment>